<dbReference type="Gramene" id="GBG65866">
    <property type="protein sequence ID" value="GBG65866"/>
    <property type="gene ID" value="CBR_g53839"/>
</dbReference>
<organism evidence="2 3">
    <name type="scientific">Chara braunii</name>
    <name type="common">Braun's stonewort</name>
    <dbReference type="NCBI Taxonomy" id="69332"/>
    <lineage>
        <taxon>Eukaryota</taxon>
        <taxon>Viridiplantae</taxon>
        <taxon>Streptophyta</taxon>
        <taxon>Charophyceae</taxon>
        <taxon>Charales</taxon>
        <taxon>Characeae</taxon>
        <taxon>Chara</taxon>
    </lineage>
</organism>
<dbReference type="GO" id="GO:0000228">
    <property type="term" value="C:nuclear chromosome"/>
    <property type="evidence" value="ECO:0007669"/>
    <property type="project" value="InterPro"/>
</dbReference>
<evidence type="ECO:0000313" key="2">
    <source>
        <dbReference type="EMBL" id="GBG65866.1"/>
    </source>
</evidence>
<dbReference type="AlphaFoldDB" id="A0A388K753"/>
<gene>
    <name evidence="2" type="ORF">CBR_g53839</name>
</gene>
<sequence>MAKSNQARSTEKATAVGGSSRRRPGNYGGGANSDPAPPPPPVVEGIIPLYVSVDLADTEFRETFLWKQENREESASLPPLISRQLCREMGLPVSYERLIEAQIRAGLKKFAGKEDFGGEALVTLDLSVEFGNEIYKDKVQWDLNESQNSPEMFAWQVCEDLRLKVDFMEPIAVTVREQIEQHRQRLLKDWSAGLAMTGPSTSPRGMATCLSSPLPDAGRVERTLADREVWGPELWRME</sequence>
<dbReference type="GO" id="GO:0006338">
    <property type="term" value="P:chromatin remodeling"/>
    <property type="evidence" value="ECO:0007669"/>
    <property type="project" value="InterPro"/>
</dbReference>
<keyword evidence="3" id="KW-1185">Reference proteome</keyword>
<dbReference type="Proteomes" id="UP000265515">
    <property type="component" value="Unassembled WGS sequence"/>
</dbReference>
<comment type="caution">
    <text evidence="2">The sequence shown here is derived from an EMBL/GenBank/DDBJ whole genome shotgun (WGS) entry which is preliminary data.</text>
</comment>
<protein>
    <submittedName>
        <fullName evidence="2">Uncharacterized protein</fullName>
    </submittedName>
</protein>
<dbReference type="InterPro" id="IPR006939">
    <property type="entry name" value="SNF5"/>
</dbReference>
<dbReference type="OrthoDB" id="547934at2759"/>
<dbReference type="STRING" id="69332.A0A388K753"/>
<proteinExistence type="predicted"/>
<dbReference type="Pfam" id="PF04855">
    <property type="entry name" value="SNF5"/>
    <property type="match status" value="1"/>
</dbReference>
<accession>A0A388K753</accession>
<evidence type="ECO:0000256" key="1">
    <source>
        <dbReference type="SAM" id="MobiDB-lite"/>
    </source>
</evidence>
<name>A0A388K753_CHABU</name>
<dbReference type="EMBL" id="BFEA01000066">
    <property type="protein sequence ID" value="GBG65866.1"/>
    <property type="molecule type" value="Genomic_DNA"/>
</dbReference>
<evidence type="ECO:0000313" key="3">
    <source>
        <dbReference type="Proteomes" id="UP000265515"/>
    </source>
</evidence>
<reference evidence="2 3" key="1">
    <citation type="journal article" date="2018" name="Cell">
        <title>The Chara Genome: Secondary Complexity and Implications for Plant Terrestrialization.</title>
        <authorList>
            <person name="Nishiyama T."/>
            <person name="Sakayama H."/>
            <person name="Vries J.D."/>
            <person name="Buschmann H."/>
            <person name="Saint-Marcoux D."/>
            <person name="Ullrich K.K."/>
            <person name="Haas F.B."/>
            <person name="Vanderstraeten L."/>
            <person name="Becker D."/>
            <person name="Lang D."/>
            <person name="Vosolsobe S."/>
            <person name="Rombauts S."/>
            <person name="Wilhelmsson P.K.I."/>
            <person name="Janitza P."/>
            <person name="Kern R."/>
            <person name="Heyl A."/>
            <person name="Rumpler F."/>
            <person name="Villalobos L.I.A.C."/>
            <person name="Clay J.M."/>
            <person name="Skokan R."/>
            <person name="Toyoda A."/>
            <person name="Suzuki Y."/>
            <person name="Kagoshima H."/>
            <person name="Schijlen E."/>
            <person name="Tajeshwar N."/>
            <person name="Catarino B."/>
            <person name="Hetherington A.J."/>
            <person name="Saltykova A."/>
            <person name="Bonnot C."/>
            <person name="Breuninger H."/>
            <person name="Symeonidi A."/>
            <person name="Radhakrishnan G.V."/>
            <person name="Van Nieuwerburgh F."/>
            <person name="Deforce D."/>
            <person name="Chang C."/>
            <person name="Karol K.G."/>
            <person name="Hedrich R."/>
            <person name="Ulvskov P."/>
            <person name="Glockner G."/>
            <person name="Delwiche C.F."/>
            <person name="Petrasek J."/>
            <person name="Van de Peer Y."/>
            <person name="Friml J."/>
            <person name="Beilby M."/>
            <person name="Dolan L."/>
            <person name="Kohara Y."/>
            <person name="Sugano S."/>
            <person name="Fujiyama A."/>
            <person name="Delaux P.-M."/>
            <person name="Quint M."/>
            <person name="TheiBen G."/>
            <person name="Hagemann M."/>
            <person name="Harholt J."/>
            <person name="Dunand C."/>
            <person name="Zachgo S."/>
            <person name="Langdale J."/>
            <person name="Maumus F."/>
            <person name="Straeten D.V.D."/>
            <person name="Gould S.B."/>
            <person name="Rensing S.A."/>
        </authorList>
    </citation>
    <scope>NUCLEOTIDE SEQUENCE [LARGE SCALE GENOMIC DNA]</scope>
    <source>
        <strain evidence="2 3">S276</strain>
    </source>
</reference>
<feature type="region of interest" description="Disordered" evidence="1">
    <location>
        <begin position="1"/>
        <end position="41"/>
    </location>
</feature>